<dbReference type="Gene3D" id="1.20.144.10">
    <property type="entry name" value="Phosphatidic acid phosphatase type 2/haloperoxidase"/>
    <property type="match status" value="1"/>
</dbReference>
<dbReference type="SUPFAM" id="SSF48317">
    <property type="entry name" value="Acid phosphatase/Vanadium-dependent haloperoxidase"/>
    <property type="match status" value="1"/>
</dbReference>
<evidence type="ECO:0000256" key="10">
    <source>
        <dbReference type="ARBA" id="ARBA00012638"/>
    </source>
</evidence>
<evidence type="ECO:0000256" key="9">
    <source>
        <dbReference type="ARBA" id="ARBA00008816"/>
    </source>
</evidence>
<dbReference type="GO" id="GO:0005789">
    <property type="term" value="C:endoplasmic reticulum membrane"/>
    <property type="evidence" value="ECO:0007669"/>
    <property type="project" value="UniProtKB-SubCell"/>
</dbReference>
<evidence type="ECO:0000256" key="1">
    <source>
        <dbReference type="ARBA" id="ARBA00000974"/>
    </source>
</evidence>
<name>A0A452TF48_URSMA</name>
<dbReference type="PANTHER" id="PTHR10165">
    <property type="entry name" value="LIPID PHOSPHATE PHOSPHATASE"/>
    <property type="match status" value="1"/>
</dbReference>
<dbReference type="GO" id="GO:0008195">
    <property type="term" value="F:phosphatidate phosphatase activity"/>
    <property type="evidence" value="ECO:0007669"/>
    <property type="project" value="UniProtKB-EC"/>
</dbReference>
<dbReference type="AlphaFoldDB" id="A0A452TF48"/>
<feature type="transmembrane region" description="Helical" evidence="34">
    <location>
        <begin position="356"/>
        <end position="376"/>
    </location>
</feature>
<evidence type="ECO:0000256" key="32">
    <source>
        <dbReference type="ARBA" id="ARBA00082408"/>
    </source>
</evidence>
<keyword evidence="17" id="KW-0443">Lipid metabolism</keyword>
<dbReference type="GO" id="GO:0006644">
    <property type="term" value="P:phospholipid metabolic process"/>
    <property type="evidence" value="ECO:0007669"/>
    <property type="project" value="InterPro"/>
</dbReference>
<evidence type="ECO:0000256" key="27">
    <source>
        <dbReference type="ARBA" id="ARBA00062356"/>
    </source>
</evidence>
<comment type="pathway">
    <text evidence="8">Lipid metabolism; phospholipid metabolism.</text>
</comment>
<feature type="transmembrane region" description="Helical" evidence="34">
    <location>
        <begin position="388"/>
        <end position="407"/>
    </location>
</feature>
<keyword evidence="13" id="KW-0967">Endosome</keyword>
<evidence type="ECO:0000256" key="21">
    <source>
        <dbReference type="ARBA" id="ARBA00025707"/>
    </source>
</evidence>
<evidence type="ECO:0000256" key="19">
    <source>
        <dbReference type="ARBA" id="ARBA00023180"/>
    </source>
</evidence>
<evidence type="ECO:0000256" key="14">
    <source>
        <dbReference type="ARBA" id="ARBA00022801"/>
    </source>
</evidence>
<comment type="similarity">
    <text evidence="9">Belongs to the PA-phosphatase related phosphoesterase family.</text>
</comment>
<evidence type="ECO:0000256" key="12">
    <source>
        <dbReference type="ARBA" id="ARBA00022692"/>
    </source>
</evidence>
<dbReference type="Ensembl" id="ENSUMAT00000007879.1">
    <property type="protein sequence ID" value="ENSUMAP00000006555.1"/>
    <property type="gene ID" value="ENSUMAG00000005133.1"/>
</dbReference>
<evidence type="ECO:0000256" key="11">
    <source>
        <dbReference type="ARBA" id="ARBA00022475"/>
    </source>
</evidence>
<keyword evidence="15" id="KW-0256">Endoplasmic reticulum</keyword>
<comment type="catalytic activity">
    <reaction evidence="24">
        <text>N-(9Z-octadecenoyl)-ethanolamine phosphate + H2O = N-(9Z-octadecenoyl) ethanolamine + phosphate</text>
        <dbReference type="Rhea" id="RHEA:62160"/>
        <dbReference type="ChEBI" id="CHEBI:15377"/>
        <dbReference type="ChEBI" id="CHEBI:43474"/>
        <dbReference type="ChEBI" id="CHEBI:71466"/>
        <dbReference type="ChEBI" id="CHEBI:145465"/>
    </reaction>
    <physiologicalReaction direction="left-to-right" evidence="24">
        <dbReference type="Rhea" id="RHEA:62161"/>
    </physiologicalReaction>
</comment>
<comment type="subcellular location">
    <subcellularLocation>
        <location evidence="7">Cell membrane</location>
        <topology evidence="7">Multi-pass membrane protein</topology>
    </subcellularLocation>
    <subcellularLocation>
        <location evidence="6">Early endosome membrane</location>
        <topology evidence="6">Multi-pass membrane protein</topology>
    </subcellularLocation>
    <subcellularLocation>
        <location evidence="5">Endoplasmic reticulum membrane</location>
        <topology evidence="5">Multi-pass membrane protein</topology>
    </subcellularLocation>
</comment>
<comment type="subunit">
    <text evidence="27">Forms functional homodimers and homooligomers. Can also form heterooligomers with PLPP1 and PLPP3.</text>
</comment>
<dbReference type="PANTHER" id="PTHR10165:SF25">
    <property type="entry name" value="PHOSPHOLIPID PHOSPHATASE 2"/>
    <property type="match status" value="1"/>
</dbReference>
<comment type="catalytic activity">
    <reaction evidence="20">
        <text>an N-acylsphing-4-enine 1-phosphate + H2O = an N-acylsphing-4-enine + phosphate</text>
        <dbReference type="Rhea" id="RHEA:33743"/>
        <dbReference type="ChEBI" id="CHEBI:15377"/>
        <dbReference type="ChEBI" id="CHEBI:43474"/>
        <dbReference type="ChEBI" id="CHEBI:52639"/>
        <dbReference type="ChEBI" id="CHEBI:57674"/>
    </reaction>
    <physiologicalReaction direction="left-to-right" evidence="20">
        <dbReference type="Rhea" id="RHEA:33744"/>
    </physiologicalReaction>
</comment>
<dbReference type="GO" id="GO:0005886">
    <property type="term" value="C:plasma membrane"/>
    <property type="evidence" value="ECO:0007669"/>
    <property type="project" value="UniProtKB-SubCell"/>
</dbReference>
<evidence type="ECO:0000256" key="30">
    <source>
        <dbReference type="ARBA" id="ARBA00080057"/>
    </source>
</evidence>
<evidence type="ECO:0000256" key="4">
    <source>
        <dbReference type="ARBA" id="ARBA00001611"/>
    </source>
</evidence>
<feature type="transmembrane region" description="Helical" evidence="34">
    <location>
        <begin position="250"/>
        <end position="272"/>
    </location>
</feature>
<comment type="function">
    <text evidence="26">Magnesium-independent phospholipid phosphatase that catalyzes the dephosphorylation of a variety of glycerolipid and sphingolipid phosphate esters including phosphatidate/PA, lysophosphatidate/LPA, sphingosine 1-phosphate/S1P and ceramide 1-phosphate/C1P. Has no apparent extracellular phosphatase activity and therefore most probably acts intracellularly. Also acts on N-oleoyl ethanolamine phosphate/N-(9Z-octadecenoyl)-ethanolamine phosphate, a potential physiological compound. Through dephosphorylation of these bioactive lipid mediators produces new bioactive compounds and may regulate signal transduction in different cellular processes. Indirectly regulates, for instance, cell cycle G1/S phase transition through its phospholipid phosphatase activity.</text>
</comment>
<evidence type="ECO:0000256" key="28">
    <source>
        <dbReference type="ARBA" id="ARBA00074736"/>
    </source>
</evidence>
<dbReference type="GeneTree" id="ENSGT00940000155885"/>
<comment type="catalytic activity">
    <reaction evidence="23">
        <text>N-(octanoyl)-sphing-4-enine-1-phosphate + H2O = N-octanoylsphing-4-enine + phosphate</text>
        <dbReference type="Rhea" id="RHEA:62040"/>
        <dbReference type="ChEBI" id="CHEBI:15377"/>
        <dbReference type="ChEBI" id="CHEBI:43474"/>
        <dbReference type="ChEBI" id="CHEBI:45815"/>
        <dbReference type="ChEBI" id="CHEBI:85376"/>
    </reaction>
    <physiologicalReaction direction="left-to-right" evidence="23">
        <dbReference type="Rhea" id="RHEA:62041"/>
    </physiologicalReaction>
</comment>
<dbReference type="CDD" id="cd03384">
    <property type="entry name" value="PAP2_wunen"/>
    <property type="match status" value="1"/>
</dbReference>
<evidence type="ECO:0000256" key="22">
    <source>
        <dbReference type="ARBA" id="ARBA00047320"/>
    </source>
</evidence>
<evidence type="ECO:0000256" key="24">
    <source>
        <dbReference type="ARBA" id="ARBA00048010"/>
    </source>
</evidence>
<comment type="catalytic activity">
    <reaction evidence="1">
        <text>(9Z)-octadecenoyl-sn-glycero-3-phosphate + H2O = (9Z-octadecenoyl)-glycerol + phosphate</text>
        <dbReference type="Rhea" id="RHEA:50884"/>
        <dbReference type="ChEBI" id="CHEBI:15377"/>
        <dbReference type="ChEBI" id="CHEBI:43474"/>
        <dbReference type="ChEBI" id="CHEBI:75937"/>
        <dbReference type="ChEBI" id="CHEBI:84973"/>
    </reaction>
    <physiologicalReaction direction="left-to-right" evidence="1">
        <dbReference type="Rhea" id="RHEA:50885"/>
    </physiologicalReaction>
</comment>
<sequence>PVDPWPRAGVRGPDWSRGPCLCQSSRPLPSSWASGHVSSASEHVKDRVSGGRAAALPSSHTDWHPWCPAPLSVLSRLLPPAQDPLGGRRRRAQPRLASRVKEGVPAPAGRWGDGAGCCPHQQPPPGAPSALRLAPSPCTWQGHRLPQRGGRGQLLLGAKPRGAQSHIPRCRPCPPSTSILLSTSGNAALYAPPASSLSPARSSLGCRVEETASLPFAILTLVNAPYKRGFYCGDDSIRYPYRPDTITHGLMAGVTITATIILVSAGEAYLVYTDRLYSRSDFNNYVAAVYKVLGTFLFGAAVSQSLTDLAKYMIGRLRPNFLAVCDPDWSRVNCSMYVQVERVCRGNPANVTESRLSFYSGHSSFGMYCMVFLALYVQARLCWKWARLLRPTVQVFLLAFALYVGYTRVSDHKHHWSDVLVGLLQGALVAGLTVRYISDFFKSRPPQRCLEEEELGRKPSLSLTLTLGEADRNHYGYPVSSS</sequence>
<keyword evidence="11" id="KW-1003">Cell membrane</keyword>
<keyword evidence="18 34" id="KW-0472">Membrane</keyword>
<feature type="domain" description="Phosphatidic acid phosphatase type 2/haloperoxidase" evidence="35">
    <location>
        <begin position="293"/>
        <end position="434"/>
    </location>
</feature>
<evidence type="ECO:0000256" key="15">
    <source>
        <dbReference type="ARBA" id="ARBA00022824"/>
    </source>
</evidence>
<evidence type="ECO:0000256" key="5">
    <source>
        <dbReference type="ARBA" id="ARBA00004477"/>
    </source>
</evidence>
<keyword evidence="16 34" id="KW-1133">Transmembrane helix</keyword>
<comment type="pathway">
    <text evidence="21">Phospholipid metabolism.</text>
</comment>
<proteinExistence type="inferred from homology"/>
<dbReference type="FunFam" id="1.20.144.10:FF:000016">
    <property type="entry name" value="Phospholipid phosphatase 2"/>
    <property type="match status" value="1"/>
</dbReference>
<dbReference type="InterPro" id="IPR043216">
    <property type="entry name" value="PAP-like"/>
</dbReference>
<gene>
    <name evidence="36" type="primary">PLPP2</name>
</gene>
<dbReference type="EC" id="3.1.3.4" evidence="10"/>
<dbReference type="GO" id="GO:0031901">
    <property type="term" value="C:early endosome membrane"/>
    <property type="evidence" value="ECO:0007669"/>
    <property type="project" value="UniProtKB-SubCell"/>
</dbReference>
<evidence type="ECO:0000256" key="34">
    <source>
        <dbReference type="SAM" id="Phobius"/>
    </source>
</evidence>
<evidence type="ECO:0000256" key="6">
    <source>
        <dbReference type="ARBA" id="ARBA00004520"/>
    </source>
</evidence>
<evidence type="ECO:0000256" key="23">
    <source>
        <dbReference type="ARBA" id="ARBA00047355"/>
    </source>
</evidence>
<evidence type="ECO:0000256" key="31">
    <source>
        <dbReference type="ARBA" id="ARBA00080461"/>
    </source>
</evidence>
<evidence type="ECO:0000256" key="26">
    <source>
        <dbReference type="ARBA" id="ARBA00058757"/>
    </source>
</evidence>
<evidence type="ECO:0000256" key="25">
    <source>
        <dbReference type="ARBA" id="ARBA00049314"/>
    </source>
</evidence>
<evidence type="ECO:0000256" key="2">
    <source>
        <dbReference type="ARBA" id="ARBA00000980"/>
    </source>
</evidence>
<comment type="catalytic activity">
    <reaction evidence="22">
        <text>a monoacyl-sn-glycero-3-phosphate + H2O = a monoacylglycerol + phosphate</text>
        <dbReference type="Rhea" id="RHEA:46736"/>
        <dbReference type="ChEBI" id="CHEBI:15377"/>
        <dbReference type="ChEBI" id="CHEBI:17408"/>
        <dbReference type="ChEBI" id="CHEBI:43474"/>
        <dbReference type="ChEBI" id="CHEBI:77589"/>
    </reaction>
    <physiologicalReaction direction="left-to-right" evidence="22">
        <dbReference type="Rhea" id="RHEA:46737"/>
    </physiologicalReaction>
</comment>
<reference evidence="36" key="1">
    <citation type="submission" date="2019-03" db="UniProtKB">
        <authorList>
            <consortium name="Ensembl"/>
        </authorList>
    </citation>
    <scope>IDENTIFICATION</scope>
</reference>
<feature type="transmembrane region" description="Helical" evidence="34">
    <location>
        <begin position="284"/>
        <end position="303"/>
    </location>
</feature>
<evidence type="ECO:0000256" key="3">
    <source>
        <dbReference type="ARBA" id="ARBA00001180"/>
    </source>
</evidence>
<accession>A0A452TF48</accession>
<comment type="catalytic activity">
    <reaction evidence="4">
        <text>1,2-dihexadecanoyl-sn-glycero-3-phosphate + H2O = 1,2-dihexadecanoyl-sn-glycerol + phosphate</text>
        <dbReference type="Rhea" id="RHEA:43236"/>
        <dbReference type="ChEBI" id="CHEBI:15377"/>
        <dbReference type="ChEBI" id="CHEBI:43474"/>
        <dbReference type="ChEBI" id="CHEBI:72859"/>
        <dbReference type="ChEBI" id="CHEBI:82929"/>
    </reaction>
    <physiologicalReaction direction="left-to-right" evidence="4">
        <dbReference type="Rhea" id="RHEA:43237"/>
    </physiologicalReaction>
</comment>
<evidence type="ECO:0000256" key="13">
    <source>
        <dbReference type="ARBA" id="ARBA00022753"/>
    </source>
</evidence>
<evidence type="ECO:0000256" key="18">
    <source>
        <dbReference type="ARBA" id="ARBA00023136"/>
    </source>
</evidence>
<feature type="transmembrane region" description="Helical" evidence="34">
    <location>
        <begin position="419"/>
        <end position="438"/>
    </location>
</feature>
<comment type="catalytic activity">
    <reaction evidence="3">
        <text>a 1,2-diacyl-sn-glycero-3-phosphate + H2O = a 1,2-diacyl-sn-glycerol + phosphate</text>
        <dbReference type="Rhea" id="RHEA:27429"/>
        <dbReference type="ChEBI" id="CHEBI:15377"/>
        <dbReference type="ChEBI" id="CHEBI:17815"/>
        <dbReference type="ChEBI" id="CHEBI:43474"/>
        <dbReference type="ChEBI" id="CHEBI:58608"/>
        <dbReference type="EC" id="3.1.3.4"/>
    </reaction>
    <physiologicalReaction direction="left-to-right" evidence="3">
        <dbReference type="Rhea" id="RHEA:27430"/>
    </physiologicalReaction>
</comment>
<protein>
    <recommendedName>
        <fullName evidence="28">Phospholipid phosphatase 2</fullName>
        <ecNumber evidence="10">3.1.3.4</ecNumber>
    </recommendedName>
    <alternativeName>
        <fullName evidence="32">Lipid phosphate phosphohydrolase 2</fullName>
    </alternativeName>
    <alternativeName>
        <fullName evidence="30">PAP2-gamma</fullName>
    </alternativeName>
    <alternativeName>
        <fullName evidence="29">Phosphatidate phosphohydrolase type 2c</fullName>
    </alternativeName>
    <alternativeName>
        <fullName evidence="31">Phosphatidic acid phosphatase 2c</fullName>
    </alternativeName>
</protein>
<keyword evidence="12 34" id="KW-0812">Transmembrane</keyword>
<evidence type="ECO:0000256" key="29">
    <source>
        <dbReference type="ARBA" id="ARBA00075472"/>
    </source>
</evidence>
<evidence type="ECO:0000259" key="35">
    <source>
        <dbReference type="SMART" id="SM00014"/>
    </source>
</evidence>
<dbReference type="Pfam" id="PF01569">
    <property type="entry name" value="PAP2"/>
    <property type="match status" value="1"/>
</dbReference>
<evidence type="ECO:0000256" key="17">
    <source>
        <dbReference type="ARBA" id="ARBA00023098"/>
    </source>
</evidence>
<evidence type="ECO:0000313" key="36">
    <source>
        <dbReference type="Ensembl" id="ENSUMAP00000006555"/>
    </source>
</evidence>
<evidence type="ECO:0000256" key="7">
    <source>
        <dbReference type="ARBA" id="ARBA00004651"/>
    </source>
</evidence>
<evidence type="ECO:0000256" key="16">
    <source>
        <dbReference type="ARBA" id="ARBA00022989"/>
    </source>
</evidence>
<keyword evidence="14" id="KW-0378">Hydrolase</keyword>
<dbReference type="InterPro" id="IPR036938">
    <property type="entry name" value="PAP2/HPO_sf"/>
</dbReference>
<organism evidence="36">
    <name type="scientific">Ursus maritimus</name>
    <name type="common">Polar bear</name>
    <name type="synonym">Thalarctos maritimus</name>
    <dbReference type="NCBI Taxonomy" id="29073"/>
    <lineage>
        <taxon>Eukaryota</taxon>
        <taxon>Metazoa</taxon>
        <taxon>Chordata</taxon>
        <taxon>Craniata</taxon>
        <taxon>Vertebrata</taxon>
        <taxon>Euteleostomi</taxon>
        <taxon>Mammalia</taxon>
        <taxon>Eutheria</taxon>
        <taxon>Laurasiatheria</taxon>
        <taxon>Carnivora</taxon>
        <taxon>Caniformia</taxon>
        <taxon>Ursidae</taxon>
        <taxon>Ursus</taxon>
    </lineage>
</organism>
<dbReference type="InterPro" id="IPR000326">
    <property type="entry name" value="PAP2/HPO"/>
</dbReference>
<dbReference type="GO" id="GO:0046839">
    <property type="term" value="P:phospholipid dephosphorylation"/>
    <property type="evidence" value="ECO:0007669"/>
    <property type="project" value="TreeGrafter"/>
</dbReference>
<feature type="region of interest" description="Disordered" evidence="33">
    <location>
        <begin position="81"/>
        <end position="106"/>
    </location>
</feature>
<comment type="catalytic activity">
    <reaction evidence="2">
        <text>1,2-di-(9Z-octadecenoyl)-sn-glycero-3-phosphate + H2O = 1,2-di-(9Z-octadecenoyl)-sn-glycerol + phosphate</text>
        <dbReference type="Rhea" id="RHEA:43244"/>
        <dbReference type="ChEBI" id="CHEBI:15377"/>
        <dbReference type="ChEBI" id="CHEBI:43474"/>
        <dbReference type="ChEBI" id="CHEBI:52333"/>
        <dbReference type="ChEBI" id="CHEBI:74546"/>
    </reaction>
    <physiologicalReaction direction="left-to-right" evidence="2">
        <dbReference type="Rhea" id="RHEA:43245"/>
    </physiologicalReaction>
</comment>
<evidence type="ECO:0000256" key="8">
    <source>
        <dbReference type="ARBA" id="ARBA00005074"/>
    </source>
</evidence>
<dbReference type="SMART" id="SM00014">
    <property type="entry name" value="acidPPc"/>
    <property type="match status" value="1"/>
</dbReference>
<keyword evidence="19" id="KW-0325">Glycoprotein</keyword>
<dbReference type="GO" id="GO:0007165">
    <property type="term" value="P:signal transduction"/>
    <property type="evidence" value="ECO:0007669"/>
    <property type="project" value="TreeGrafter"/>
</dbReference>
<evidence type="ECO:0000256" key="33">
    <source>
        <dbReference type="SAM" id="MobiDB-lite"/>
    </source>
</evidence>
<evidence type="ECO:0000256" key="20">
    <source>
        <dbReference type="ARBA" id="ARBA00023977"/>
    </source>
</evidence>
<comment type="catalytic activity">
    <reaction evidence="25">
        <text>sphing-4-enine 1-phosphate + H2O = sphing-4-enine + phosphate</text>
        <dbReference type="Rhea" id="RHEA:27518"/>
        <dbReference type="ChEBI" id="CHEBI:15377"/>
        <dbReference type="ChEBI" id="CHEBI:43474"/>
        <dbReference type="ChEBI" id="CHEBI:57756"/>
        <dbReference type="ChEBI" id="CHEBI:60119"/>
    </reaction>
    <physiologicalReaction direction="left-to-right" evidence="25">
        <dbReference type="Rhea" id="RHEA:27519"/>
    </physiologicalReaction>
</comment>